<evidence type="ECO:0000313" key="1">
    <source>
        <dbReference type="EMBL" id="VVV32176.1"/>
    </source>
</evidence>
<dbReference type="PANTHER" id="PTHR31656">
    <property type="entry name" value="ROOT CAP DOMAIN-CONTAINING PROTEIN"/>
    <property type="match status" value="1"/>
</dbReference>
<gene>
    <name evidence="1" type="ORF">NYM_LOCUS517</name>
</gene>
<dbReference type="InterPro" id="IPR009646">
    <property type="entry name" value="Root_cap"/>
</dbReference>
<organism evidence="1">
    <name type="scientific">Nymphaea colorata</name>
    <name type="common">pocket water lily</name>
    <dbReference type="NCBI Taxonomy" id="210225"/>
    <lineage>
        <taxon>Eukaryota</taxon>
        <taxon>Viridiplantae</taxon>
        <taxon>Streptophyta</taxon>
        <taxon>Embryophyta</taxon>
        <taxon>Tracheophyta</taxon>
        <taxon>Spermatophyta</taxon>
        <taxon>Magnoliopsida</taxon>
        <taxon>Nymphaeales</taxon>
        <taxon>Nymphaeaceae</taxon>
        <taxon>Nymphaea</taxon>
    </lineage>
</organism>
<dbReference type="Pfam" id="PF06830">
    <property type="entry name" value="Root_cap"/>
    <property type="match status" value="1"/>
</dbReference>
<dbReference type="Gramene" id="NC1G0090960.1">
    <property type="protein sequence ID" value="NC1G0090960.1:cds"/>
    <property type="gene ID" value="NC1G0090960"/>
</dbReference>
<sequence>MKRDFTWVQSIVLFYGSHQLYIGATKASSWVDSVDHLRVLFDYAPVELPTHEGAEWTGPELTTITRTHGTNALAIEVHEHFSVTAHVVPVTKSDSYIHKYGIGDDDCFAHLDLGFKFYSLSPDVDGVLGQTYRDGYRSPVKIGASMPIMGGDRKYSTSDIFAADCAVARFGGNSTGGVMRMNNLGSAMSCTTGLSGRSLVCKR</sequence>
<protein>
    <submittedName>
        <fullName evidence="1">Uncharacterized protein</fullName>
    </submittedName>
</protein>
<dbReference type="AlphaFoldDB" id="A0A5K0UTQ5"/>
<accession>A0A5K0UTQ5</accession>
<name>A0A5K0UTQ5_9MAGN</name>
<proteinExistence type="predicted"/>
<dbReference type="EMBL" id="LR721774">
    <property type="protein sequence ID" value="VVV32176.1"/>
    <property type="molecule type" value="Genomic_DNA"/>
</dbReference>
<reference evidence="1" key="1">
    <citation type="submission" date="2019-09" db="EMBL/GenBank/DDBJ databases">
        <authorList>
            <person name="Zhang L."/>
        </authorList>
    </citation>
    <scope>NUCLEOTIDE SEQUENCE</scope>
</reference>